<reference evidence="1 3" key="1">
    <citation type="submission" date="2016-10" db="EMBL/GenBank/DDBJ databases">
        <title>Draft genome sequences of four alkaliphilic bacteria belonging to the Anaerobacillus genus.</title>
        <authorList>
            <person name="Bassil N.M."/>
            <person name="Lloyd J.R."/>
        </authorList>
    </citation>
    <scope>NUCLEOTIDE SEQUENCE [LARGE SCALE GENOMIC DNA]</scope>
    <source>
        <strain evidence="1 3">NB2006</strain>
    </source>
</reference>
<organism evidence="1 3">
    <name type="scientific">Anaerobacillus isosaccharinicus</name>
    <dbReference type="NCBI Taxonomy" id="1532552"/>
    <lineage>
        <taxon>Bacteria</taxon>
        <taxon>Bacillati</taxon>
        <taxon>Bacillota</taxon>
        <taxon>Bacilli</taxon>
        <taxon>Bacillales</taxon>
        <taxon>Bacillaceae</taxon>
        <taxon>Anaerobacillus</taxon>
    </lineage>
</organism>
<evidence type="ECO:0000313" key="1">
    <source>
        <dbReference type="EMBL" id="OIJ13988.1"/>
    </source>
</evidence>
<dbReference type="InterPro" id="IPR024992">
    <property type="entry name" value="DUF3891"/>
</dbReference>
<reference evidence="2 3" key="3">
    <citation type="journal article" date="2019" name="Int. J. Syst. Evol. Microbiol.">
        <title>Anaerobacillus isosaccharinicus sp. nov., an alkaliphilic bacterium which degrades isosaccharinic acid.</title>
        <authorList>
            <person name="Bassil N.M."/>
            <person name="Lloyd J.R."/>
        </authorList>
    </citation>
    <scope>NUCLEOTIDE SEQUENCE [LARGE SCALE GENOMIC DNA]</scope>
    <source>
        <strain evidence="2 3">NB2006</strain>
    </source>
</reference>
<dbReference type="RefSeq" id="WP_071317530.1">
    <property type="nucleotide sequence ID" value="NZ_CP063356.2"/>
</dbReference>
<evidence type="ECO:0000313" key="3">
    <source>
        <dbReference type="Proteomes" id="UP000180175"/>
    </source>
</evidence>
<dbReference type="AlphaFoldDB" id="A0A1S2LN81"/>
<sequence length="250" mass="30101">MVVTEREKEILLFEQHEHAKVCGEFAKAWREDYFIDNKRRKSVIYAIFEHDNGWIELDQKPLLNRETQVPYSFINYPLKPKLLAYTNCINRVEKQDDYAALICSLHYTSFFENYTNGRGEDFVTREKLRQEKLIKRLKIEEQSLLFHYNLLQFCDNLSLYLCLNEPGVAKKDEFIWFRRGFSQKFAYNNHKRLIAHWLDKNTVSLTDFPFERELTVSVSYKKIEKSRIHRLQEDFEENEPQKRVITIVKG</sequence>
<reference evidence="2" key="4">
    <citation type="submission" date="2020-10" db="EMBL/GenBank/DDBJ databases">
        <authorList>
            <person name="Bassil N.M."/>
            <person name="Lloyd J.R."/>
        </authorList>
    </citation>
    <scope>NUCLEOTIDE SEQUENCE</scope>
    <source>
        <strain evidence="2">NB2006</strain>
    </source>
</reference>
<dbReference type="EMBL" id="LQXD01000118">
    <property type="protein sequence ID" value="OIJ13988.1"/>
    <property type="molecule type" value="Genomic_DNA"/>
</dbReference>
<dbReference type="KEGG" id="aia:AWH56_019260"/>
<keyword evidence="3" id="KW-1185">Reference proteome</keyword>
<gene>
    <name evidence="2" type="ORF">AWH56_019260</name>
    <name evidence="1" type="ORF">AWH56_13075</name>
</gene>
<name>A0A1S2LN81_9BACI</name>
<accession>A0A1S2LN81</accession>
<protein>
    <submittedName>
        <fullName evidence="2">DUF3891 family protein</fullName>
    </submittedName>
</protein>
<proteinExistence type="predicted"/>
<reference evidence="2 3" key="2">
    <citation type="journal article" date="2017" name="Genome Announc.">
        <title>Draft Genome Sequences of Four Alkaliphilic Bacteria Belonging to the Anaerobacillus Genus.</title>
        <authorList>
            <person name="Bassil N.M."/>
            <person name="Lloyd J.R."/>
        </authorList>
    </citation>
    <scope>NUCLEOTIDE SEQUENCE [LARGE SCALE GENOMIC DNA]</scope>
    <source>
        <strain evidence="2 3">NB2006</strain>
    </source>
</reference>
<dbReference type="Pfam" id="PF13030">
    <property type="entry name" value="DUF3891"/>
    <property type="match status" value="1"/>
</dbReference>
<dbReference type="EMBL" id="CP063356">
    <property type="protein sequence ID" value="QOY34839.1"/>
    <property type="molecule type" value="Genomic_DNA"/>
</dbReference>
<evidence type="ECO:0000313" key="2">
    <source>
        <dbReference type="EMBL" id="QOY34839.1"/>
    </source>
</evidence>
<dbReference type="Proteomes" id="UP000180175">
    <property type="component" value="Chromosome"/>
</dbReference>
<dbReference type="OrthoDB" id="190426at2"/>